<organism evidence="2 3">
    <name type="scientific">Ancylobacter novellus</name>
    <name type="common">Thiobacillus novellus</name>
    <dbReference type="NCBI Taxonomy" id="921"/>
    <lineage>
        <taxon>Bacteria</taxon>
        <taxon>Pseudomonadati</taxon>
        <taxon>Pseudomonadota</taxon>
        <taxon>Alphaproteobacteria</taxon>
        <taxon>Hyphomicrobiales</taxon>
        <taxon>Xanthobacteraceae</taxon>
        <taxon>Ancylobacter</taxon>
    </lineage>
</organism>
<sequence length="144" mass="14389">MKVLSVLRVGLLALATLFGAVSVANAADGSISIRILKAGFVVGGSAGDGVLTFKGRKYPVSVGGLSYGFTFGASETRLHGTVKNIRRASDVAGVYAQGGAGAALGKGAQVVVLTNQNGAILELSGEQKGVIVSLDLSGLALSLK</sequence>
<comment type="caution">
    <text evidence="2">The sequence shown here is derived from an EMBL/GenBank/DDBJ whole genome shotgun (WGS) entry which is preliminary data.</text>
</comment>
<evidence type="ECO:0008006" key="4">
    <source>
        <dbReference type="Google" id="ProtNLM"/>
    </source>
</evidence>
<gene>
    <name evidence="2" type="ORF">DI549_17935</name>
</gene>
<proteinExistence type="predicted"/>
<feature type="chain" id="PRO_5016066693" description="DUF1134 domain-containing protein" evidence="1">
    <location>
        <begin position="27"/>
        <end position="144"/>
    </location>
</feature>
<protein>
    <recommendedName>
        <fullName evidence="4">DUF1134 domain-containing protein</fullName>
    </recommendedName>
</protein>
<evidence type="ECO:0000313" key="2">
    <source>
        <dbReference type="EMBL" id="PZQ80151.1"/>
    </source>
</evidence>
<dbReference type="AlphaFoldDB" id="A0A2W5QNA6"/>
<accession>A0A2W5QNA6</accession>
<dbReference type="EMBL" id="QFQD01000070">
    <property type="protein sequence ID" value="PZQ80151.1"/>
    <property type="molecule type" value="Genomic_DNA"/>
</dbReference>
<feature type="signal peptide" evidence="1">
    <location>
        <begin position="1"/>
        <end position="26"/>
    </location>
</feature>
<name>A0A2W5QNA6_ANCNO</name>
<keyword evidence="1" id="KW-0732">Signal</keyword>
<reference evidence="2 3" key="1">
    <citation type="submission" date="2017-08" db="EMBL/GenBank/DDBJ databases">
        <title>Infants hospitalized years apart are colonized by the same room-sourced microbial strains.</title>
        <authorList>
            <person name="Brooks B."/>
            <person name="Olm M.R."/>
            <person name="Firek B.A."/>
            <person name="Baker R."/>
            <person name="Thomas B.C."/>
            <person name="Morowitz M.J."/>
            <person name="Banfield J.F."/>
        </authorList>
    </citation>
    <scope>NUCLEOTIDE SEQUENCE [LARGE SCALE GENOMIC DNA]</scope>
    <source>
        <strain evidence="2">S2_005_001_R2_27</strain>
    </source>
</reference>
<evidence type="ECO:0000313" key="3">
    <source>
        <dbReference type="Proteomes" id="UP000248887"/>
    </source>
</evidence>
<evidence type="ECO:0000256" key="1">
    <source>
        <dbReference type="SAM" id="SignalP"/>
    </source>
</evidence>
<dbReference type="Proteomes" id="UP000248887">
    <property type="component" value="Unassembled WGS sequence"/>
</dbReference>